<organism evidence="4 5">
    <name type="scientific">Photobacterium aphoticum</name>
    <dbReference type="NCBI Taxonomy" id="754436"/>
    <lineage>
        <taxon>Bacteria</taxon>
        <taxon>Pseudomonadati</taxon>
        <taxon>Pseudomonadota</taxon>
        <taxon>Gammaproteobacteria</taxon>
        <taxon>Vibrionales</taxon>
        <taxon>Vibrionaceae</taxon>
        <taxon>Photobacterium</taxon>
    </lineage>
</organism>
<sequence length="156" mass="17330">MLNKQNRYALRLHAESGDAFEEMMEKVIDKLAWFTLRDGKLLTVRSVGKTLFYLPGGKREAGETDEQALIREIKEELSVDLAPSSLQYAGTFVGPADGKAEGISVQLTCYFGDYTGELQADAEIEELAYVDMQDEARCSAALLVAMAWLKEQALIQ</sequence>
<gene>
    <name evidence="4" type="ORF">JCM19237_2257</name>
</gene>
<accession>A0A090QMG3</accession>
<name>A0A090QMG3_9GAMM</name>
<evidence type="ECO:0000313" key="5">
    <source>
        <dbReference type="Proteomes" id="UP000029227"/>
    </source>
</evidence>
<comment type="cofactor">
    <cofactor evidence="1">
        <name>Mg(2+)</name>
        <dbReference type="ChEBI" id="CHEBI:18420"/>
    </cofactor>
</comment>
<dbReference type="EMBL" id="BBMN01000003">
    <property type="protein sequence ID" value="GAL04106.1"/>
    <property type="molecule type" value="Genomic_DNA"/>
</dbReference>
<dbReference type="Gene3D" id="3.90.79.10">
    <property type="entry name" value="Nucleoside Triphosphate Pyrophosphohydrolase"/>
    <property type="match status" value="1"/>
</dbReference>
<proteinExistence type="predicted"/>
<dbReference type="PANTHER" id="PTHR43046:SF14">
    <property type="entry name" value="MUTT_NUDIX FAMILY PROTEIN"/>
    <property type="match status" value="1"/>
</dbReference>
<evidence type="ECO:0000256" key="1">
    <source>
        <dbReference type="ARBA" id="ARBA00001946"/>
    </source>
</evidence>
<dbReference type="STRING" id="754436.JCM19237_2257"/>
<evidence type="ECO:0000313" key="4">
    <source>
        <dbReference type="EMBL" id="GAL04106.1"/>
    </source>
</evidence>
<dbReference type="InterPro" id="IPR000086">
    <property type="entry name" value="NUDIX_hydrolase_dom"/>
</dbReference>
<evidence type="ECO:0000256" key="2">
    <source>
        <dbReference type="ARBA" id="ARBA00022801"/>
    </source>
</evidence>
<dbReference type="PANTHER" id="PTHR43046">
    <property type="entry name" value="GDP-MANNOSE MANNOSYL HYDROLASE"/>
    <property type="match status" value="1"/>
</dbReference>
<comment type="caution">
    <text evidence="4">The sequence shown here is derived from an EMBL/GenBank/DDBJ whole genome shotgun (WGS) entry which is preliminary data.</text>
</comment>
<protein>
    <submittedName>
        <fullName evidence="4">NTP pyrophosphohydrolases including oxidative damage repair enzymes</fullName>
    </submittedName>
</protein>
<dbReference type="Proteomes" id="UP000029227">
    <property type="component" value="Unassembled WGS sequence"/>
</dbReference>
<dbReference type="CDD" id="cd04690">
    <property type="entry name" value="NUDIX_Hydrolase"/>
    <property type="match status" value="1"/>
</dbReference>
<dbReference type="Pfam" id="PF00293">
    <property type="entry name" value="NUDIX"/>
    <property type="match status" value="1"/>
</dbReference>
<dbReference type="GO" id="GO:0016787">
    <property type="term" value="F:hydrolase activity"/>
    <property type="evidence" value="ECO:0007669"/>
    <property type="project" value="UniProtKB-KW"/>
</dbReference>
<dbReference type="InterPro" id="IPR015797">
    <property type="entry name" value="NUDIX_hydrolase-like_dom_sf"/>
</dbReference>
<dbReference type="SUPFAM" id="SSF55811">
    <property type="entry name" value="Nudix"/>
    <property type="match status" value="1"/>
</dbReference>
<dbReference type="PROSITE" id="PS51462">
    <property type="entry name" value="NUDIX"/>
    <property type="match status" value="1"/>
</dbReference>
<keyword evidence="2 4" id="KW-0378">Hydrolase</keyword>
<dbReference type="AlphaFoldDB" id="A0A090QMG3"/>
<reference evidence="4 5" key="1">
    <citation type="journal article" date="2014" name="Genome Announc.">
        <title>Draft Genome Sequences of Two Vibrionaceae Species, Vibrio ponticus C121 and Photobacterium aphoticum C119, Isolated as Coral Reef Microbiota.</title>
        <authorList>
            <person name="Al-saari N."/>
            <person name="Meirelles P.M."/>
            <person name="Mino S."/>
            <person name="Suda W."/>
            <person name="Oshima K."/>
            <person name="Hattori M."/>
            <person name="Ohkuma M."/>
            <person name="Thompson F.L."/>
            <person name="Gomez-Gil B."/>
            <person name="Sawabe T."/>
            <person name="Sawabe T."/>
        </authorList>
    </citation>
    <scope>NUCLEOTIDE SEQUENCE [LARGE SCALE GENOMIC DNA]</scope>
    <source>
        <strain evidence="4 5">JCM 19237</strain>
    </source>
</reference>
<dbReference type="eggNOG" id="COG1051">
    <property type="taxonomic scope" value="Bacteria"/>
</dbReference>
<feature type="domain" description="Nudix hydrolase" evidence="3">
    <location>
        <begin position="10"/>
        <end position="156"/>
    </location>
</feature>
<evidence type="ECO:0000259" key="3">
    <source>
        <dbReference type="PROSITE" id="PS51462"/>
    </source>
</evidence>